<dbReference type="SUPFAM" id="SSF52540">
    <property type="entry name" value="P-loop containing nucleoside triphosphate hydrolases"/>
    <property type="match status" value="1"/>
</dbReference>
<evidence type="ECO:0000259" key="8">
    <source>
        <dbReference type="PROSITE" id="PS51192"/>
    </source>
</evidence>
<keyword evidence="4" id="KW-0347">Helicase</keyword>
<dbReference type="AlphaFoldDB" id="A0A1X2H5Y0"/>
<evidence type="ECO:0000256" key="6">
    <source>
        <dbReference type="ARBA" id="ARBA00022884"/>
    </source>
</evidence>
<dbReference type="GO" id="GO:0005829">
    <property type="term" value="C:cytosol"/>
    <property type="evidence" value="ECO:0007669"/>
    <property type="project" value="TreeGrafter"/>
</dbReference>
<evidence type="ECO:0000259" key="9">
    <source>
        <dbReference type="PROSITE" id="PS51194"/>
    </source>
</evidence>
<dbReference type="OrthoDB" id="10265785at2759"/>
<evidence type="ECO:0000313" key="11">
    <source>
        <dbReference type="Proteomes" id="UP000242180"/>
    </source>
</evidence>
<dbReference type="InterPro" id="IPR001650">
    <property type="entry name" value="Helicase_C-like"/>
</dbReference>
<keyword evidence="3 10" id="KW-0378">Hydrolase</keyword>
<evidence type="ECO:0000256" key="1">
    <source>
        <dbReference type="ARBA" id="ARBA00012552"/>
    </source>
</evidence>
<dbReference type="EC" id="3.6.4.13" evidence="1"/>
<dbReference type="SMART" id="SM00490">
    <property type="entry name" value="HELICc"/>
    <property type="match status" value="1"/>
</dbReference>
<feature type="domain" description="Helicase ATP-binding" evidence="8">
    <location>
        <begin position="29"/>
        <end position="197"/>
    </location>
</feature>
<gene>
    <name evidence="10" type="ORF">BCR43DRAFT_461240</name>
</gene>
<name>A0A1X2H5Y0_SYNRA</name>
<dbReference type="EMBL" id="MCGN01000008">
    <property type="protein sequence ID" value="ORY93885.1"/>
    <property type="molecule type" value="Genomic_DNA"/>
</dbReference>
<dbReference type="PROSITE" id="PS51194">
    <property type="entry name" value="HELICASE_CTER"/>
    <property type="match status" value="1"/>
</dbReference>
<accession>A0A1X2H5Y0</accession>
<proteinExistence type="predicted"/>
<feature type="domain" description="Helicase C-terminal" evidence="9">
    <location>
        <begin position="209"/>
        <end position="378"/>
    </location>
</feature>
<comment type="catalytic activity">
    <reaction evidence="7">
        <text>ATP + H2O = ADP + phosphate + H(+)</text>
        <dbReference type="Rhea" id="RHEA:13065"/>
        <dbReference type="ChEBI" id="CHEBI:15377"/>
        <dbReference type="ChEBI" id="CHEBI:15378"/>
        <dbReference type="ChEBI" id="CHEBI:30616"/>
        <dbReference type="ChEBI" id="CHEBI:43474"/>
        <dbReference type="ChEBI" id="CHEBI:456216"/>
        <dbReference type="EC" id="3.6.4.13"/>
    </reaction>
</comment>
<keyword evidence="6" id="KW-0694">RNA-binding</keyword>
<evidence type="ECO:0000256" key="2">
    <source>
        <dbReference type="ARBA" id="ARBA00022741"/>
    </source>
</evidence>
<dbReference type="Pfam" id="PF00271">
    <property type="entry name" value="Helicase_C"/>
    <property type="match status" value="1"/>
</dbReference>
<dbReference type="Pfam" id="PF00270">
    <property type="entry name" value="DEAD"/>
    <property type="match status" value="1"/>
</dbReference>
<dbReference type="STRING" id="13706.A0A1X2H5Y0"/>
<reference evidence="10 11" key="1">
    <citation type="submission" date="2016-07" db="EMBL/GenBank/DDBJ databases">
        <title>Pervasive Adenine N6-methylation of Active Genes in Fungi.</title>
        <authorList>
            <consortium name="DOE Joint Genome Institute"/>
            <person name="Mondo S.J."/>
            <person name="Dannebaum R.O."/>
            <person name="Kuo R.C."/>
            <person name="Labutti K."/>
            <person name="Haridas S."/>
            <person name="Kuo A."/>
            <person name="Salamov A."/>
            <person name="Ahrendt S.R."/>
            <person name="Lipzen A."/>
            <person name="Sullivan W."/>
            <person name="Andreopoulos W.B."/>
            <person name="Clum A."/>
            <person name="Lindquist E."/>
            <person name="Daum C."/>
            <person name="Ramamoorthy G.K."/>
            <person name="Gryganskyi A."/>
            <person name="Culley D."/>
            <person name="Magnuson J.K."/>
            <person name="James T.Y."/>
            <person name="O'Malley M.A."/>
            <person name="Stajich J.E."/>
            <person name="Spatafora J.W."/>
            <person name="Visel A."/>
            <person name="Grigoriev I.V."/>
        </authorList>
    </citation>
    <scope>NUCLEOTIDE SEQUENCE [LARGE SCALE GENOMIC DNA]</scope>
    <source>
        <strain evidence="10 11">NRRL 2496</strain>
    </source>
</reference>
<evidence type="ECO:0000256" key="3">
    <source>
        <dbReference type="ARBA" id="ARBA00022801"/>
    </source>
</evidence>
<comment type="caution">
    <text evidence="10">The sequence shown here is derived from an EMBL/GenBank/DDBJ whole genome shotgun (WGS) entry which is preliminary data.</text>
</comment>
<keyword evidence="2" id="KW-0547">Nucleotide-binding</keyword>
<evidence type="ECO:0000256" key="4">
    <source>
        <dbReference type="ARBA" id="ARBA00022806"/>
    </source>
</evidence>
<dbReference type="PANTHER" id="PTHR47959">
    <property type="entry name" value="ATP-DEPENDENT RNA HELICASE RHLE-RELATED"/>
    <property type="match status" value="1"/>
</dbReference>
<dbReference type="GO" id="GO:0016787">
    <property type="term" value="F:hydrolase activity"/>
    <property type="evidence" value="ECO:0007669"/>
    <property type="project" value="UniProtKB-KW"/>
</dbReference>
<dbReference type="GO" id="GO:0003724">
    <property type="term" value="F:RNA helicase activity"/>
    <property type="evidence" value="ECO:0007669"/>
    <property type="project" value="UniProtKB-EC"/>
</dbReference>
<dbReference type="PROSITE" id="PS51192">
    <property type="entry name" value="HELICASE_ATP_BIND_1"/>
    <property type="match status" value="1"/>
</dbReference>
<keyword evidence="5" id="KW-0067">ATP-binding</keyword>
<dbReference type="GO" id="GO:0003723">
    <property type="term" value="F:RNA binding"/>
    <property type="evidence" value="ECO:0007669"/>
    <property type="project" value="UniProtKB-KW"/>
</dbReference>
<dbReference type="SMART" id="SM00487">
    <property type="entry name" value="DEXDc"/>
    <property type="match status" value="1"/>
</dbReference>
<dbReference type="InterPro" id="IPR050079">
    <property type="entry name" value="DEAD_box_RNA_helicase"/>
</dbReference>
<evidence type="ECO:0000256" key="7">
    <source>
        <dbReference type="ARBA" id="ARBA00047984"/>
    </source>
</evidence>
<evidence type="ECO:0000256" key="5">
    <source>
        <dbReference type="ARBA" id="ARBA00022840"/>
    </source>
</evidence>
<protein>
    <recommendedName>
        <fullName evidence="1">RNA helicase</fullName>
        <ecNumber evidence="1">3.6.4.13</ecNumber>
    </recommendedName>
</protein>
<dbReference type="InParanoid" id="A0A1X2H5Y0"/>
<dbReference type="GO" id="GO:0005524">
    <property type="term" value="F:ATP binding"/>
    <property type="evidence" value="ECO:0007669"/>
    <property type="project" value="UniProtKB-KW"/>
</dbReference>
<dbReference type="InterPro" id="IPR027417">
    <property type="entry name" value="P-loop_NTPase"/>
</dbReference>
<dbReference type="InterPro" id="IPR011545">
    <property type="entry name" value="DEAD/DEAH_box_helicase_dom"/>
</dbReference>
<dbReference type="InterPro" id="IPR014001">
    <property type="entry name" value="Helicase_ATP-bd"/>
</dbReference>
<dbReference type="CDD" id="cd18787">
    <property type="entry name" value="SF2_C_DEAD"/>
    <property type="match status" value="1"/>
</dbReference>
<dbReference type="Gene3D" id="3.40.50.300">
    <property type="entry name" value="P-loop containing nucleotide triphosphate hydrolases"/>
    <property type="match status" value="2"/>
</dbReference>
<evidence type="ECO:0000313" key="10">
    <source>
        <dbReference type="EMBL" id="ORY93885.1"/>
    </source>
</evidence>
<dbReference type="Proteomes" id="UP000242180">
    <property type="component" value="Unassembled WGS sequence"/>
</dbReference>
<dbReference type="PANTHER" id="PTHR47959:SF1">
    <property type="entry name" value="ATP-DEPENDENT RNA HELICASE DBPA"/>
    <property type="match status" value="1"/>
</dbReference>
<organism evidence="10 11">
    <name type="scientific">Syncephalastrum racemosum</name>
    <name type="common">Filamentous fungus</name>
    <dbReference type="NCBI Taxonomy" id="13706"/>
    <lineage>
        <taxon>Eukaryota</taxon>
        <taxon>Fungi</taxon>
        <taxon>Fungi incertae sedis</taxon>
        <taxon>Mucoromycota</taxon>
        <taxon>Mucoromycotina</taxon>
        <taxon>Mucoromycetes</taxon>
        <taxon>Mucorales</taxon>
        <taxon>Syncephalastraceae</taxon>
        <taxon>Syncephalastrum</taxon>
    </lineage>
</organism>
<sequence>MGLPPPLVQALYKVYDRRPSQLQRIAIPLIMDPPYRDLIAQAQTGTGKTTAFIIASLARINPHLPSTQAIIVVPTRELAIQIFDCFTRLIGRVEGHAIHMYHCIKNAKRERTHAHVVVGTPGALEDRLRRKLIDVSSVQVFILDEADVMLDFSGMQDLSLRIHKFMPSTAQFLLFSATFPERVRQFASMICKHAPHHISLTEGNEHVQQLRQFFVRTPDIREKAQFAVNVHDLLGGGGNTLIFCRRRDEADALAQELYEANYQIATIHGTCTVQERDRIMDLFRRGEIKVLITTNLLARGIDVVQIYLVINYNLPVDMDGNVDANTYLHRIGRSARFNREGRAISFVDGPQDLQHVHELQERFGATIKEISSDLEQMETDIR</sequence>
<keyword evidence="11" id="KW-1185">Reference proteome</keyword>